<feature type="compositionally biased region" description="Pro residues" evidence="1">
    <location>
        <begin position="103"/>
        <end position="193"/>
    </location>
</feature>
<dbReference type="Proteomes" id="UP000796880">
    <property type="component" value="Unassembled WGS sequence"/>
</dbReference>
<comment type="caution">
    <text evidence="2">The sequence shown here is derived from an EMBL/GenBank/DDBJ whole genome shotgun (WGS) entry which is preliminary data.</text>
</comment>
<name>A0A8K0MS57_9ROSA</name>
<accession>A0A8K0MS57</accession>
<protein>
    <submittedName>
        <fullName evidence="2">Uncharacterized protein</fullName>
    </submittedName>
</protein>
<gene>
    <name evidence="2" type="ORF">FNV43_RR01575</name>
</gene>
<keyword evidence="3" id="KW-1185">Reference proteome</keyword>
<feature type="region of interest" description="Disordered" evidence="1">
    <location>
        <begin position="66"/>
        <end position="193"/>
    </location>
</feature>
<dbReference type="AlphaFoldDB" id="A0A8K0MS57"/>
<proteinExistence type="predicted"/>
<dbReference type="EMBL" id="VOIH02000001">
    <property type="protein sequence ID" value="KAF3456921.1"/>
    <property type="molecule type" value="Genomic_DNA"/>
</dbReference>
<evidence type="ECO:0000256" key="1">
    <source>
        <dbReference type="SAM" id="MobiDB-lite"/>
    </source>
</evidence>
<evidence type="ECO:0000313" key="2">
    <source>
        <dbReference type="EMBL" id="KAF3456921.1"/>
    </source>
</evidence>
<evidence type="ECO:0000313" key="3">
    <source>
        <dbReference type="Proteomes" id="UP000796880"/>
    </source>
</evidence>
<reference evidence="2" key="1">
    <citation type="submission" date="2020-03" db="EMBL/GenBank/DDBJ databases">
        <title>A high-quality chromosome-level genome assembly of a woody plant with both climbing and erect habits, Rhamnella rubrinervis.</title>
        <authorList>
            <person name="Lu Z."/>
            <person name="Yang Y."/>
            <person name="Zhu X."/>
            <person name="Sun Y."/>
        </authorList>
    </citation>
    <scope>NUCLEOTIDE SEQUENCE</scope>
    <source>
        <strain evidence="2">BYM</strain>
        <tissue evidence="2">Leaf</tissue>
    </source>
</reference>
<sequence length="193" mass="20341">MYSSISAISNAVVKKTIPFCCSYDATTRTTTPSLLLSQSALVSLTSPASASHTALFLARQISTEIPISSPPETHPSRSCCIPSGVVDDAPPYSPEPKQGIEFPKPPMPPPLGPDIPLPKPDVVPPGTPPSPPDVIPPPPPEKVPQRPPGPENIPPPTTPPEIEPPRPPGPEILPPEIPTPDVWPPPHGPTWVT</sequence>
<organism evidence="2 3">
    <name type="scientific">Rhamnella rubrinervis</name>
    <dbReference type="NCBI Taxonomy" id="2594499"/>
    <lineage>
        <taxon>Eukaryota</taxon>
        <taxon>Viridiplantae</taxon>
        <taxon>Streptophyta</taxon>
        <taxon>Embryophyta</taxon>
        <taxon>Tracheophyta</taxon>
        <taxon>Spermatophyta</taxon>
        <taxon>Magnoliopsida</taxon>
        <taxon>eudicotyledons</taxon>
        <taxon>Gunneridae</taxon>
        <taxon>Pentapetalae</taxon>
        <taxon>rosids</taxon>
        <taxon>fabids</taxon>
        <taxon>Rosales</taxon>
        <taxon>Rhamnaceae</taxon>
        <taxon>rhamnoid group</taxon>
        <taxon>Rhamneae</taxon>
        <taxon>Rhamnella</taxon>
    </lineage>
</organism>